<evidence type="ECO:0000313" key="1">
    <source>
        <dbReference type="EMBL" id="KYP47422.1"/>
    </source>
</evidence>
<dbReference type="AlphaFoldDB" id="A0A151RXZ2"/>
<proteinExistence type="predicted"/>
<protein>
    <submittedName>
        <fullName evidence="1">Uncharacterized protein</fullName>
    </submittedName>
</protein>
<dbReference type="EMBL" id="KQ483528">
    <property type="protein sequence ID" value="KYP47422.1"/>
    <property type="molecule type" value="Genomic_DNA"/>
</dbReference>
<reference evidence="1" key="1">
    <citation type="journal article" date="2012" name="Nat. Biotechnol.">
        <title>Draft genome sequence of pigeonpea (Cajanus cajan), an orphan legume crop of resource-poor farmers.</title>
        <authorList>
            <person name="Varshney R.K."/>
            <person name="Chen W."/>
            <person name="Li Y."/>
            <person name="Bharti A.K."/>
            <person name="Saxena R.K."/>
            <person name="Schlueter J.A."/>
            <person name="Donoghue M.T."/>
            <person name="Azam S."/>
            <person name="Fan G."/>
            <person name="Whaley A.M."/>
            <person name="Farmer A.D."/>
            <person name="Sheridan J."/>
            <person name="Iwata A."/>
            <person name="Tuteja R."/>
            <person name="Penmetsa R.V."/>
            <person name="Wu W."/>
            <person name="Upadhyaya H.D."/>
            <person name="Yang S.P."/>
            <person name="Shah T."/>
            <person name="Saxena K.B."/>
            <person name="Michael T."/>
            <person name="McCombie W.R."/>
            <person name="Yang B."/>
            <person name="Zhang G."/>
            <person name="Yang H."/>
            <person name="Wang J."/>
            <person name="Spillane C."/>
            <person name="Cook D.R."/>
            <person name="May G.D."/>
            <person name="Xu X."/>
            <person name="Jackson S.A."/>
        </authorList>
    </citation>
    <scope>NUCLEOTIDE SEQUENCE [LARGE SCALE GENOMIC DNA]</scope>
</reference>
<dbReference type="Gramene" id="C.cajan_29936.t">
    <property type="protein sequence ID" value="C.cajan_29936.t.cds1"/>
    <property type="gene ID" value="C.cajan_29936"/>
</dbReference>
<organism evidence="1 2">
    <name type="scientific">Cajanus cajan</name>
    <name type="common">Pigeon pea</name>
    <name type="synonym">Cajanus indicus</name>
    <dbReference type="NCBI Taxonomy" id="3821"/>
    <lineage>
        <taxon>Eukaryota</taxon>
        <taxon>Viridiplantae</taxon>
        <taxon>Streptophyta</taxon>
        <taxon>Embryophyta</taxon>
        <taxon>Tracheophyta</taxon>
        <taxon>Spermatophyta</taxon>
        <taxon>Magnoliopsida</taxon>
        <taxon>eudicotyledons</taxon>
        <taxon>Gunneridae</taxon>
        <taxon>Pentapetalae</taxon>
        <taxon>rosids</taxon>
        <taxon>fabids</taxon>
        <taxon>Fabales</taxon>
        <taxon>Fabaceae</taxon>
        <taxon>Papilionoideae</taxon>
        <taxon>50 kb inversion clade</taxon>
        <taxon>NPAAA clade</taxon>
        <taxon>indigoferoid/millettioid clade</taxon>
        <taxon>Phaseoleae</taxon>
        <taxon>Cajanus</taxon>
    </lineage>
</organism>
<sequence>MGHMTTNLAETINSNLRKIRNLLISAIIMSTYKRCNSLFIQRGKEVNDKLRADHVYTETINKAKRDAESKTNSHHILEFDHHNTRFFMQEIINPREG</sequence>
<evidence type="ECO:0000313" key="2">
    <source>
        <dbReference type="Proteomes" id="UP000075243"/>
    </source>
</evidence>
<keyword evidence="2" id="KW-1185">Reference proteome</keyword>
<dbReference type="Proteomes" id="UP000075243">
    <property type="component" value="Unassembled WGS sequence"/>
</dbReference>
<gene>
    <name evidence="1" type="ORF">KK1_030952</name>
</gene>
<name>A0A151RXZ2_CAJCA</name>
<accession>A0A151RXZ2</accession>